<dbReference type="Pfam" id="PF13181">
    <property type="entry name" value="TPR_8"/>
    <property type="match status" value="1"/>
</dbReference>
<keyword evidence="11" id="KW-0653">Protein transport</keyword>
<dbReference type="FunFam" id="1.25.40.10:FF:000034">
    <property type="entry name" value="Peroxisomal biogenesis factor 5 isoform 1"/>
    <property type="match status" value="1"/>
</dbReference>
<keyword evidence="9 17" id="KW-0802">TPR repeat</keyword>
<dbReference type="Pfam" id="PF13414">
    <property type="entry name" value="TPR_11"/>
    <property type="match status" value="1"/>
</dbReference>
<comment type="function">
    <text evidence="15">In addition to promoting peroxisomal translocation of proteins containing a PTS1 peroxisomal targeting signal, mediates peroxisomal import of proteins containing a C-terminal PTS2-type peroxisomal targeting signal via its interaction with PEX7. Interaction with PEX7 only takes place when PEX7 is associated with cargo proteins containing a PTS2 peroxisomal targeting signal. PEX7 along with PTS2-containing cargo proteins are then translocated through the PEX13-PEX14 docking complex together with PEX5.</text>
</comment>
<evidence type="ECO:0000256" key="18">
    <source>
        <dbReference type="SAM" id="MobiDB-lite"/>
    </source>
</evidence>
<dbReference type="InterPro" id="IPR011990">
    <property type="entry name" value="TPR-like_helical_dom_sf"/>
</dbReference>
<dbReference type="InterPro" id="IPR019734">
    <property type="entry name" value="TPR_rpt"/>
</dbReference>
<evidence type="ECO:0000313" key="19">
    <source>
        <dbReference type="EnsemblMetazoa" id="G23532.9:cds"/>
    </source>
</evidence>
<keyword evidence="6" id="KW-0963">Cytoplasm</keyword>
<name>A0A8W8KHV8_MAGGI</name>
<dbReference type="GO" id="GO:0005778">
    <property type="term" value="C:peroxisomal membrane"/>
    <property type="evidence" value="ECO:0007669"/>
    <property type="project" value="TreeGrafter"/>
</dbReference>
<proteinExistence type="inferred from homology"/>
<keyword evidence="8" id="KW-0677">Repeat</keyword>
<evidence type="ECO:0000256" key="5">
    <source>
        <dbReference type="ARBA" id="ARBA00022448"/>
    </source>
</evidence>
<dbReference type="Gene3D" id="1.25.40.10">
    <property type="entry name" value="Tetratricopeptide repeat domain"/>
    <property type="match status" value="1"/>
</dbReference>
<dbReference type="SUPFAM" id="SSF48452">
    <property type="entry name" value="TPR-like"/>
    <property type="match status" value="1"/>
</dbReference>
<feature type="region of interest" description="Disordered" evidence="18">
    <location>
        <begin position="205"/>
        <end position="228"/>
    </location>
</feature>
<dbReference type="PROSITE" id="PS50293">
    <property type="entry name" value="TPR_REGION"/>
    <property type="match status" value="1"/>
</dbReference>
<evidence type="ECO:0000256" key="13">
    <source>
        <dbReference type="ARBA" id="ARBA00030232"/>
    </source>
</evidence>
<keyword evidence="7" id="KW-1017">Isopeptide bond</keyword>
<dbReference type="GO" id="GO:0005052">
    <property type="term" value="F:peroxisome matrix targeting signal-1 binding"/>
    <property type="evidence" value="ECO:0007669"/>
    <property type="project" value="TreeGrafter"/>
</dbReference>
<organism evidence="19 20">
    <name type="scientific">Magallana gigas</name>
    <name type="common">Pacific oyster</name>
    <name type="synonym">Crassostrea gigas</name>
    <dbReference type="NCBI Taxonomy" id="29159"/>
    <lineage>
        <taxon>Eukaryota</taxon>
        <taxon>Metazoa</taxon>
        <taxon>Spiralia</taxon>
        <taxon>Lophotrochozoa</taxon>
        <taxon>Mollusca</taxon>
        <taxon>Bivalvia</taxon>
        <taxon>Autobranchia</taxon>
        <taxon>Pteriomorphia</taxon>
        <taxon>Ostreida</taxon>
        <taxon>Ostreoidea</taxon>
        <taxon>Ostreidae</taxon>
        <taxon>Magallana</taxon>
    </lineage>
</organism>
<dbReference type="EnsemblMetazoa" id="G23532.9">
    <property type="protein sequence ID" value="G23532.9:cds"/>
    <property type="gene ID" value="G23532"/>
</dbReference>
<keyword evidence="20" id="KW-1185">Reference proteome</keyword>
<evidence type="ECO:0000256" key="6">
    <source>
        <dbReference type="ARBA" id="ARBA00022490"/>
    </source>
</evidence>
<evidence type="ECO:0000256" key="1">
    <source>
        <dbReference type="ARBA" id="ARBA00004253"/>
    </source>
</evidence>
<feature type="repeat" description="TPR" evidence="17">
    <location>
        <begin position="584"/>
        <end position="617"/>
    </location>
</feature>
<dbReference type="SMART" id="SM00028">
    <property type="entry name" value="TPR"/>
    <property type="match status" value="4"/>
</dbReference>
<dbReference type="Proteomes" id="UP000005408">
    <property type="component" value="Unassembled WGS sequence"/>
</dbReference>
<feature type="repeat" description="TPR" evidence="17">
    <location>
        <begin position="439"/>
        <end position="472"/>
    </location>
</feature>
<keyword evidence="10" id="KW-0832">Ubl conjugation</keyword>
<evidence type="ECO:0000256" key="16">
    <source>
        <dbReference type="ARBA" id="ARBA00046106"/>
    </source>
</evidence>
<evidence type="ECO:0000256" key="15">
    <source>
        <dbReference type="ARBA" id="ARBA00046072"/>
    </source>
</evidence>
<dbReference type="InterPro" id="IPR024111">
    <property type="entry name" value="PEX5/PEX5L"/>
</dbReference>
<comment type="subcellular location">
    <subcellularLocation>
        <location evidence="2">Cytoplasm</location>
        <location evidence="2">Cytosol</location>
    </subcellularLocation>
    <subcellularLocation>
        <location evidence="1">Peroxisome matrix</location>
    </subcellularLocation>
</comment>
<feature type="compositionally biased region" description="Polar residues" evidence="18">
    <location>
        <begin position="685"/>
        <end position="716"/>
    </location>
</feature>
<dbReference type="PANTHER" id="PTHR10130:SF0">
    <property type="entry name" value="GH08708P"/>
    <property type="match status" value="1"/>
</dbReference>
<dbReference type="AlphaFoldDB" id="A0A8W8KHV8"/>
<dbReference type="Pfam" id="PF13432">
    <property type="entry name" value="TPR_16"/>
    <property type="match status" value="1"/>
</dbReference>
<keyword evidence="5" id="KW-0813">Transport</keyword>
<dbReference type="PROSITE" id="PS50005">
    <property type="entry name" value="TPR"/>
    <property type="match status" value="3"/>
</dbReference>
<sequence>MVKLYCGFPGQKMVEILCSWVRSTIRIQLLEPKKSRLIMKRALIGVINLDDLCVCLFFNNVQRTKEFFFLDFHYELEEKSRATMAMRNLVDGECGGTNSLMKLTSHYTQDQARRQEGFLHGRGQQGPVSGRPLHEATERELVDEFLTGQRINMAPQTFHMGGLLQEMREIEEQEYKHAPQRAPGILELASNEKWADEFLTTAKEPMGPDWSGEFLDQKSGHGPPHPAGELRWAEEYLDHTEHRPWTEEYDKEVLDDTKWIDEYSTQDDDLAKTAKDFLSNVTDPKLANSEFLKFVKKIGDGEIVIKDNEVIERSPDDKAEAWAQEFSQAPQLEPGHSLVDKWEEEFAEMTGNRETSDEEFWEKLQKHWEDVDKTRDDGHPWLTEFEESDPYKVYEFEDENPLIDHPDPFQAGLDKLKEGDIPNAVLLFEAAVQKDSQHAQAWQYLGTTQAENEQEPAAIAALKKCLELDSNNLMALMSLATSYTNESLAAHACHVLKSWLKKNPAYAHLVPGELSAAPKITSYISSTEHTEVKDLFIEAARLMKNGEIDADVQSGLGVLFNLSGEYDKAVDCFSAALQVKPQDALLWNKLGATLANGNRSEEAVEAYHHALQISPGYIRSRYNLGIACINLGVHKEAVEHFLTALNMQRKSQQGMKDPQVVMSKNIWSTLRMAVSLLGRPDLSPCGNQFTPGSGTNPTLSAHLSPTGTEPRSTSSPRYDFDDALPGCLRMMLFD</sequence>
<dbReference type="GO" id="GO:0005782">
    <property type="term" value="C:peroxisomal matrix"/>
    <property type="evidence" value="ECO:0007669"/>
    <property type="project" value="UniProtKB-SubCell"/>
</dbReference>
<evidence type="ECO:0000256" key="8">
    <source>
        <dbReference type="ARBA" id="ARBA00022737"/>
    </source>
</evidence>
<evidence type="ECO:0000256" key="17">
    <source>
        <dbReference type="PROSITE-ProRule" id="PRU00339"/>
    </source>
</evidence>
<evidence type="ECO:0000256" key="7">
    <source>
        <dbReference type="ARBA" id="ARBA00022499"/>
    </source>
</evidence>
<accession>A0A8W8KHV8</accession>
<evidence type="ECO:0000256" key="10">
    <source>
        <dbReference type="ARBA" id="ARBA00022843"/>
    </source>
</evidence>
<reference evidence="19" key="1">
    <citation type="submission" date="2022-08" db="UniProtKB">
        <authorList>
            <consortium name="EnsemblMetazoa"/>
        </authorList>
    </citation>
    <scope>IDENTIFICATION</scope>
    <source>
        <strain evidence="19">05x7-T-G4-1.051#20</strain>
    </source>
</reference>
<evidence type="ECO:0000256" key="14">
    <source>
        <dbReference type="ARBA" id="ARBA00032505"/>
    </source>
</evidence>
<dbReference type="PANTHER" id="PTHR10130">
    <property type="entry name" value="PEROXISOMAL TARGETING SIGNAL 1 RECEPTOR PEX5"/>
    <property type="match status" value="1"/>
</dbReference>
<evidence type="ECO:0000256" key="2">
    <source>
        <dbReference type="ARBA" id="ARBA00004514"/>
    </source>
</evidence>
<dbReference type="GO" id="GO:0005829">
    <property type="term" value="C:cytosol"/>
    <property type="evidence" value="ECO:0007669"/>
    <property type="project" value="UniProtKB-SubCell"/>
</dbReference>
<evidence type="ECO:0000256" key="4">
    <source>
        <dbReference type="ARBA" id="ARBA00018416"/>
    </source>
</evidence>
<comment type="similarity">
    <text evidence="3">Belongs to the peroxisomal targeting signal receptor family.</text>
</comment>
<keyword evidence="12" id="KW-0576">Peroxisome</keyword>
<comment type="function">
    <text evidence="16">Receptor that mediates peroxisomal import of proteins containing a C-terminal PTS1-type tripeptide peroxisomal targeting signal (SKL-type). Binds to cargo proteins containing a PTS1 peroxisomal targeting signal in the cytosol, and translocates them into the peroxisome matrix by passing through the PEX13-PEX14 docking complex along with cargo proteins. PEX5 receptor is then retrotranslocated into the cytosol, leading to release of bound cargo in the peroxisome matrix, and reset for a subsequent peroxisome import cycle.</text>
</comment>
<evidence type="ECO:0000256" key="11">
    <source>
        <dbReference type="ARBA" id="ARBA00022927"/>
    </source>
</evidence>
<feature type="repeat" description="TPR" evidence="17">
    <location>
        <begin position="550"/>
        <end position="583"/>
    </location>
</feature>
<protein>
    <recommendedName>
        <fullName evidence="4">Peroxisomal targeting signal 1 receptor</fullName>
    </recommendedName>
    <alternativeName>
        <fullName evidence="13">PTS1-BP</fullName>
    </alternativeName>
    <alternativeName>
        <fullName evidence="14">Peroxin-5</fullName>
    </alternativeName>
</protein>
<dbReference type="GO" id="GO:0016560">
    <property type="term" value="P:protein import into peroxisome matrix, docking"/>
    <property type="evidence" value="ECO:0007669"/>
    <property type="project" value="TreeGrafter"/>
</dbReference>
<feature type="region of interest" description="Disordered" evidence="18">
    <location>
        <begin position="685"/>
        <end position="719"/>
    </location>
</feature>
<evidence type="ECO:0000256" key="3">
    <source>
        <dbReference type="ARBA" id="ARBA00005348"/>
    </source>
</evidence>
<evidence type="ECO:0000256" key="12">
    <source>
        <dbReference type="ARBA" id="ARBA00023140"/>
    </source>
</evidence>
<evidence type="ECO:0000313" key="20">
    <source>
        <dbReference type="Proteomes" id="UP000005408"/>
    </source>
</evidence>
<evidence type="ECO:0000256" key="9">
    <source>
        <dbReference type="ARBA" id="ARBA00022803"/>
    </source>
</evidence>